<dbReference type="EMBL" id="AZHA01000016">
    <property type="protein sequence ID" value="OAA41493.1"/>
    <property type="molecule type" value="Genomic_DNA"/>
</dbReference>
<dbReference type="GO" id="GO:0070860">
    <property type="term" value="C:RNA polymerase I core factor complex"/>
    <property type="evidence" value="ECO:0007669"/>
    <property type="project" value="TreeGrafter"/>
</dbReference>
<feature type="domain" description="Extracellular mutant protein 11 C-terminal" evidence="2">
    <location>
        <begin position="301"/>
        <end position="431"/>
    </location>
</feature>
<feature type="compositionally biased region" description="Basic residues" evidence="1">
    <location>
        <begin position="195"/>
        <end position="208"/>
    </location>
</feature>
<feature type="compositionally biased region" description="Polar residues" evidence="1">
    <location>
        <begin position="176"/>
        <end position="194"/>
    </location>
</feature>
<dbReference type="GO" id="GO:0001164">
    <property type="term" value="F:RNA polymerase I core promoter sequence-specific DNA binding"/>
    <property type="evidence" value="ECO:0007669"/>
    <property type="project" value="TreeGrafter"/>
</dbReference>
<sequence>MPPPSATERNRIKAFVEQTGNHAPGSPQKNRRGNQTPDTAFTENLESLDIIQANSQYEKAHDDVFDENTRPASAQSVDRRPGHLDHLFTGSELSEAFMRSGRSTPTSEYNRRVPVKYVSKASHRQEPKKTSRFTHAAAHSLPAVTVGSDLRMTVAEQPQKSNFAEMKDGFSAAGLTHSNVRHPQSPVRNSQRLQQPHHHHNHHHHHHNNNTQQKKSLKREPLMPAPQVEEENRGRTQSRARFEATPPAFTDSDVASQSSHGKDDIQTTPRGKQLPTRNRVHYAHSPVKQLEDRKRHRKSLDYDDQALNIMEYKELLEQPFDFDPATAMAAGKHTGHHGDGNQRLAQMQHMGSAEQQRFFGDMPVDEWESAGNWFSEQFTGIMRRLTAARQSKRQIVESFELEAAAREAEVRRRSNKIDEKLQKMREDGMKVVGGRS</sequence>
<dbReference type="PANTHER" id="PTHR28244">
    <property type="entry name" value="RNA POLYMERASE I-SPECIFIC TRANSCRIPTION INITIATION FACTOR RRN11"/>
    <property type="match status" value="1"/>
</dbReference>
<keyword evidence="4" id="KW-1185">Reference proteome</keyword>
<reference evidence="3 4" key="1">
    <citation type="journal article" date="2016" name="Genome Biol. Evol.">
        <title>Divergent and convergent evolution of fungal pathogenicity.</title>
        <authorList>
            <person name="Shang Y."/>
            <person name="Xiao G."/>
            <person name="Zheng P."/>
            <person name="Cen K."/>
            <person name="Zhan S."/>
            <person name="Wang C."/>
        </authorList>
    </citation>
    <scope>NUCLEOTIDE SEQUENCE [LARGE SCALE GENOMIC DNA]</scope>
    <source>
        <strain evidence="3 4">RCEF 3172</strain>
    </source>
</reference>
<dbReference type="InterPro" id="IPR053029">
    <property type="entry name" value="RNA_pol_I-specific_init_factor"/>
</dbReference>
<dbReference type="OrthoDB" id="5346740at2759"/>
<comment type="caution">
    <text evidence="3">The sequence shown here is derived from an EMBL/GenBank/DDBJ whole genome shotgun (WGS) entry which is preliminary data.</text>
</comment>
<dbReference type="Pfam" id="PF15463">
    <property type="entry name" value="ECM11"/>
    <property type="match status" value="1"/>
</dbReference>
<feature type="region of interest" description="Disordered" evidence="1">
    <location>
        <begin position="176"/>
        <end position="298"/>
    </location>
</feature>
<protein>
    <recommendedName>
        <fullName evidence="2">Extracellular mutant protein 11 C-terminal domain-containing protein</fullName>
    </recommendedName>
</protein>
<evidence type="ECO:0000313" key="3">
    <source>
        <dbReference type="EMBL" id="OAA41493.1"/>
    </source>
</evidence>
<dbReference type="AlphaFoldDB" id="A0A162JFV7"/>
<organism evidence="3 4">
    <name type="scientific">Beauveria brongniartii RCEF 3172</name>
    <dbReference type="NCBI Taxonomy" id="1081107"/>
    <lineage>
        <taxon>Eukaryota</taxon>
        <taxon>Fungi</taxon>
        <taxon>Dikarya</taxon>
        <taxon>Ascomycota</taxon>
        <taxon>Pezizomycotina</taxon>
        <taxon>Sordariomycetes</taxon>
        <taxon>Hypocreomycetidae</taxon>
        <taxon>Hypocreales</taxon>
        <taxon>Cordycipitaceae</taxon>
        <taxon>Beauveria</taxon>
        <taxon>Beauveria brongniartii</taxon>
    </lineage>
</organism>
<dbReference type="Proteomes" id="UP000076863">
    <property type="component" value="Unassembled WGS sequence"/>
</dbReference>
<dbReference type="InterPro" id="IPR029178">
    <property type="entry name" value="Ecm11_C"/>
</dbReference>
<dbReference type="GO" id="GO:0017025">
    <property type="term" value="F:TBP-class protein binding"/>
    <property type="evidence" value="ECO:0007669"/>
    <property type="project" value="TreeGrafter"/>
</dbReference>
<proteinExistence type="predicted"/>
<dbReference type="PANTHER" id="PTHR28244:SF1">
    <property type="entry name" value="RNA POLYMERASE I-SPECIFIC TRANSCRIPTION INITIATION FACTOR RRN11"/>
    <property type="match status" value="1"/>
</dbReference>
<gene>
    <name evidence="3" type="ORF">BBO_05479</name>
</gene>
<evidence type="ECO:0000313" key="4">
    <source>
        <dbReference type="Proteomes" id="UP000076863"/>
    </source>
</evidence>
<evidence type="ECO:0000259" key="2">
    <source>
        <dbReference type="Pfam" id="PF15463"/>
    </source>
</evidence>
<feature type="region of interest" description="Disordered" evidence="1">
    <location>
        <begin position="17"/>
        <end position="40"/>
    </location>
</feature>
<evidence type="ECO:0000256" key="1">
    <source>
        <dbReference type="SAM" id="MobiDB-lite"/>
    </source>
</evidence>
<accession>A0A162JFV7</accession>
<dbReference type="GO" id="GO:0042790">
    <property type="term" value="P:nucleolar large rRNA transcription by RNA polymerase I"/>
    <property type="evidence" value="ECO:0007669"/>
    <property type="project" value="TreeGrafter"/>
</dbReference>
<name>A0A162JFV7_9HYPO</name>